<feature type="domain" description="Rhodanese" evidence="7">
    <location>
        <begin position="23"/>
        <end position="142"/>
    </location>
</feature>
<name>A0A6P4ZYN4_BRABE</name>
<dbReference type="PANTHER" id="PTHR11364">
    <property type="entry name" value="THIOSULFATE SULFERTANSFERASE"/>
    <property type="match status" value="1"/>
</dbReference>
<evidence type="ECO:0000256" key="2">
    <source>
        <dbReference type="ARBA" id="ARBA00022679"/>
    </source>
</evidence>
<dbReference type="AlphaFoldDB" id="A0A6P4ZYN4"/>
<dbReference type="FunFam" id="3.40.250.10:FF:000008">
    <property type="entry name" value="Sulfurtransferase"/>
    <property type="match status" value="1"/>
</dbReference>
<dbReference type="GeneID" id="109486808"/>
<feature type="domain" description="Rhodanese" evidence="7">
    <location>
        <begin position="172"/>
        <end position="287"/>
    </location>
</feature>
<dbReference type="Pfam" id="PF00581">
    <property type="entry name" value="Rhodanese"/>
    <property type="match status" value="2"/>
</dbReference>
<evidence type="ECO:0000256" key="5">
    <source>
        <dbReference type="RuleBase" id="RU000507"/>
    </source>
</evidence>
<protein>
    <recommendedName>
        <fullName evidence="5">Sulfurtransferase</fullName>
    </recommendedName>
</protein>
<dbReference type="InterPro" id="IPR001307">
    <property type="entry name" value="Thiosulphate_STrfase_CS"/>
</dbReference>
<dbReference type="RefSeq" id="XP_019646270.1">
    <property type="nucleotide sequence ID" value="XM_019790711.1"/>
</dbReference>
<dbReference type="GO" id="GO:0005739">
    <property type="term" value="C:mitochondrion"/>
    <property type="evidence" value="ECO:0007669"/>
    <property type="project" value="UniProtKB-SubCell"/>
</dbReference>
<gene>
    <name evidence="9" type="primary">LOC109486808</name>
</gene>
<dbReference type="InterPro" id="IPR045078">
    <property type="entry name" value="TST/MPST-like"/>
</dbReference>
<evidence type="ECO:0000256" key="3">
    <source>
        <dbReference type="ARBA" id="ARBA00022737"/>
    </source>
</evidence>
<evidence type="ECO:0000256" key="4">
    <source>
        <dbReference type="ARBA" id="ARBA00023128"/>
    </source>
</evidence>
<dbReference type="PANTHER" id="PTHR11364:SF27">
    <property type="entry name" value="SULFURTRANSFERASE"/>
    <property type="match status" value="1"/>
</dbReference>
<dbReference type="GO" id="GO:0004792">
    <property type="term" value="F:thiosulfate-cyanide sulfurtransferase activity"/>
    <property type="evidence" value="ECO:0007669"/>
    <property type="project" value="InterPro"/>
</dbReference>
<dbReference type="FunFam" id="3.40.250.10:FF:000001">
    <property type="entry name" value="Sulfurtransferase"/>
    <property type="match status" value="1"/>
</dbReference>
<dbReference type="CDD" id="cd01449">
    <property type="entry name" value="TST_Repeat_2"/>
    <property type="match status" value="1"/>
</dbReference>
<dbReference type="OrthoDB" id="270167at2759"/>
<keyword evidence="2 5" id="KW-0808">Transferase</keyword>
<dbReference type="Gene3D" id="3.40.250.10">
    <property type="entry name" value="Rhodanese-like domain"/>
    <property type="match status" value="2"/>
</dbReference>
<dbReference type="Proteomes" id="UP000515135">
    <property type="component" value="Unplaced"/>
</dbReference>
<sequence>MATVPTLVNVTWLAERLASPSLSSRAIRVLDCSWYLPKQKRDQRGEYKLQHIPGALFFDQEECCDKASPYENMLPSAEDFESYVGSLGVDNNTHVVVYDGSDMGLFSAQRVWWMFRVFGHPLVSVLNGGLTKWRAEGRGVSNEIPKVDKATFKATYTPALVRDFDFMTTNLADKTAQVVDARPPGRFNGTEPEPRADCEPGHIPNSLNMPFGKILDPESKTVKPPDKLREVFAAVGADLSGPLVATCGSGMTACGLVLAAYLCGKEDVPVFDGAWVEWFKRAKPENIISEAKKE</sequence>
<evidence type="ECO:0000313" key="9">
    <source>
        <dbReference type="RefSeq" id="XP_019646270.1"/>
    </source>
</evidence>
<keyword evidence="3" id="KW-0677">Repeat</keyword>
<evidence type="ECO:0000313" key="8">
    <source>
        <dbReference type="Proteomes" id="UP000515135"/>
    </source>
</evidence>
<dbReference type="PROSITE" id="PS50206">
    <property type="entry name" value="RHODANESE_3"/>
    <property type="match status" value="2"/>
</dbReference>
<evidence type="ECO:0000259" key="7">
    <source>
        <dbReference type="PROSITE" id="PS50206"/>
    </source>
</evidence>
<dbReference type="CDD" id="cd01448">
    <property type="entry name" value="TST_Repeat_1"/>
    <property type="match status" value="1"/>
</dbReference>
<evidence type="ECO:0000256" key="1">
    <source>
        <dbReference type="ARBA" id="ARBA00004173"/>
    </source>
</evidence>
<dbReference type="InterPro" id="IPR036873">
    <property type="entry name" value="Rhodanese-like_dom_sf"/>
</dbReference>
<comment type="subcellular location">
    <subcellularLocation>
        <location evidence="1">Mitochondrion</location>
    </subcellularLocation>
</comment>
<dbReference type="SUPFAM" id="SSF52821">
    <property type="entry name" value="Rhodanese/Cell cycle control phosphatase"/>
    <property type="match status" value="2"/>
</dbReference>
<dbReference type="PROSITE" id="PS00380">
    <property type="entry name" value="RHODANESE_1"/>
    <property type="match status" value="1"/>
</dbReference>
<organism evidence="8 9">
    <name type="scientific">Branchiostoma belcheri</name>
    <name type="common">Amphioxus</name>
    <dbReference type="NCBI Taxonomy" id="7741"/>
    <lineage>
        <taxon>Eukaryota</taxon>
        <taxon>Metazoa</taxon>
        <taxon>Chordata</taxon>
        <taxon>Cephalochordata</taxon>
        <taxon>Leptocardii</taxon>
        <taxon>Amphioxiformes</taxon>
        <taxon>Branchiostomatidae</taxon>
        <taxon>Branchiostoma</taxon>
    </lineage>
</organism>
<dbReference type="KEGG" id="bbel:109486808"/>
<keyword evidence="4" id="KW-0496">Mitochondrion</keyword>
<dbReference type="InterPro" id="IPR001763">
    <property type="entry name" value="Rhodanese-like_dom"/>
</dbReference>
<reference evidence="9" key="1">
    <citation type="submission" date="2025-08" db="UniProtKB">
        <authorList>
            <consortium name="RefSeq"/>
        </authorList>
    </citation>
    <scope>IDENTIFICATION</scope>
    <source>
        <tissue evidence="9">Gonad</tissue>
    </source>
</reference>
<proteinExistence type="predicted"/>
<accession>A0A6P4ZYN4</accession>
<feature type="region of interest" description="Disordered" evidence="6">
    <location>
        <begin position="181"/>
        <end position="200"/>
    </location>
</feature>
<dbReference type="SMART" id="SM00450">
    <property type="entry name" value="RHOD"/>
    <property type="match status" value="2"/>
</dbReference>
<dbReference type="PROSITE" id="PS00683">
    <property type="entry name" value="RHODANESE_2"/>
    <property type="match status" value="1"/>
</dbReference>
<evidence type="ECO:0000256" key="6">
    <source>
        <dbReference type="SAM" id="MobiDB-lite"/>
    </source>
</evidence>
<keyword evidence="8" id="KW-1185">Reference proteome</keyword>